<comment type="caution">
    <text evidence="6">The sequence shown here is derived from an EMBL/GenBank/DDBJ whole genome shotgun (WGS) entry which is preliminary data.</text>
</comment>
<dbReference type="GO" id="GO:0005524">
    <property type="term" value="F:ATP binding"/>
    <property type="evidence" value="ECO:0007669"/>
    <property type="project" value="UniProtKB-UniRule"/>
</dbReference>
<dbReference type="InterPro" id="IPR042095">
    <property type="entry name" value="SUMF_sf"/>
</dbReference>
<dbReference type="InterPro" id="IPR008271">
    <property type="entry name" value="Ser/Thr_kinase_AS"/>
</dbReference>
<evidence type="ECO:0000256" key="1">
    <source>
        <dbReference type="ARBA" id="ARBA00022741"/>
    </source>
</evidence>
<sequence>MNYRNLLVNLGLVVGNMAARWEPSGIASKLLEAYGKHREKQQLKDELEALLRARFVDYRAQVEDAMGELRLKLSEGVRVQVEAYLSQFQASAKQAARLLGDPSATTVPATVGVDDPQQLAAFLPQRPPRFTVGDAVPGLPSWTLVEPLGAGGFGEVWKARHEDDDTFAAFKFIIDPAARERFTTSEARVLKEIHQKAPTDGVVKLLLAEPRQDPPWLQFEYVDGGDLSRLPEAWKGLPAAERVTRVRAVVHRLATTASHFHTLGVVHRDLKPSNVLLRADDSLVIADFGISKIIPASSVMPTPTNASLATIRAYTPIYASPQQKRHEPADRRDDVYALGVLWYQLLRGDLSLERPSGDGWKRVLAKLGVSEQEVALLNRCWDDEPDERPGDGSALAAELAEQPQAQRAVHAETPVVELRVVAPHRDADGSGLRWRLAAIVLLLCLCVAVILATDRIYLIPDIPDNPSQNKVTAPKRPDPDKETTGSGKTEQPTPSISPPVTSGKETLASQKPPLLDCTGPNGADAETVRAAQKAWAKYLGETSHEKSFPLDKDGQVMIDMVLVPPGKYYRGEGAEAKVITLSHPLWVGKYEVTQQQYEAVMGTNPSTFKKTGAEAALYPVESVSHDDAVALSTRTSRDTGGTYRLLSEAEWEYAYRAGTRTKFYNGNSDDTVGDIAQYEKNNTTSQAKVGSKKPNGFGLYDMAGNCWEWCSDWYEAYDATTVDPRGPESGSSRVYRGGSWNNSAEDCRAAYRNRFTPPNVRSILGFRLARVPSGSK</sequence>
<dbReference type="Pfam" id="PF03781">
    <property type="entry name" value="FGE-sulfatase"/>
    <property type="match status" value="1"/>
</dbReference>
<dbReference type="PROSITE" id="PS00108">
    <property type="entry name" value="PROTEIN_KINASE_ST"/>
    <property type="match status" value="1"/>
</dbReference>
<dbReference type="OrthoDB" id="9812426at2"/>
<proteinExistence type="predicted"/>
<dbReference type="Proteomes" id="UP000214646">
    <property type="component" value="Unassembled WGS sequence"/>
</dbReference>
<dbReference type="InterPro" id="IPR011009">
    <property type="entry name" value="Kinase-like_dom_sf"/>
</dbReference>
<reference evidence="7" key="1">
    <citation type="submission" date="2017-06" db="EMBL/GenBank/DDBJ databases">
        <title>Genome analysis of Fimbriiglobus ruber SP5, the first member of the order Planctomycetales with confirmed chitinolytic capability.</title>
        <authorList>
            <person name="Ravin N.V."/>
            <person name="Rakitin A.L."/>
            <person name="Ivanova A.A."/>
            <person name="Beletsky A.V."/>
            <person name="Kulichevskaya I.S."/>
            <person name="Mardanov A.V."/>
            <person name="Dedysh S.N."/>
        </authorList>
    </citation>
    <scope>NUCLEOTIDE SEQUENCE [LARGE SCALE GENOMIC DNA]</scope>
    <source>
        <strain evidence="7">SP5</strain>
    </source>
</reference>
<organism evidence="6 7">
    <name type="scientific">Fimbriiglobus ruber</name>
    <dbReference type="NCBI Taxonomy" id="1908690"/>
    <lineage>
        <taxon>Bacteria</taxon>
        <taxon>Pseudomonadati</taxon>
        <taxon>Planctomycetota</taxon>
        <taxon>Planctomycetia</taxon>
        <taxon>Gemmatales</taxon>
        <taxon>Gemmataceae</taxon>
        <taxon>Fimbriiglobus</taxon>
    </lineage>
</organism>
<keyword evidence="1 3" id="KW-0547">Nucleotide-binding</keyword>
<protein>
    <recommendedName>
        <fullName evidence="5">Protein kinase domain-containing protein</fullName>
    </recommendedName>
</protein>
<dbReference type="SUPFAM" id="SSF56112">
    <property type="entry name" value="Protein kinase-like (PK-like)"/>
    <property type="match status" value="1"/>
</dbReference>
<dbReference type="Gene3D" id="1.10.510.10">
    <property type="entry name" value="Transferase(Phosphotransferase) domain 1"/>
    <property type="match status" value="1"/>
</dbReference>
<accession>A0A225DAJ2</accession>
<evidence type="ECO:0000313" key="6">
    <source>
        <dbReference type="EMBL" id="OWK38600.1"/>
    </source>
</evidence>
<dbReference type="PANTHER" id="PTHR23150">
    <property type="entry name" value="SULFATASE MODIFYING FACTOR 1, 2"/>
    <property type="match status" value="1"/>
</dbReference>
<feature type="domain" description="Protein kinase" evidence="5">
    <location>
        <begin position="142"/>
        <end position="400"/>
    </location>
</feature>
<dbReference type="RefSeq" id="WP_088258363.1">
    <property type="nucleotide sequence ID" value="NZ_NIDE01000014.1"/>
</dbReference>
<evidence type="ECO:0000256" key="3">
    <source>
        <dbReference type="PROSITE-ProRule" id="PRU10141"/>
    </source>
</evidence>
<evidence type="ECO:0000256" key="2">
    <source>
        <dbReference type="ARBA" id="ARBA00022840"/>
    </source>
</evidence>
<evidence type="ECO:0000259" key="5">
    <source>
        <dbReference type="PROSITE" id="PS50011"/>
    </source>
</evidence>
<dbReference type="InterPro" id="IPR017441">
    <property type="entry name" value="Protein_kinase_ATP_BS"/>
</dbReference>
<dbReference type="InterPro" id="IPR016187">
    <property type="entry name" value="CTDL_fold"/>
</dbReference>
<gene>
    <name evidence="6" type="ORF">FRUB_07720</name>
</gene>
<evidence type="ECO:0000256" key="4">
    <source>
        <dbReference type="SAM" id="MobiDB-lite"/>
    </source>
</evidence>
<keyword evidence="7" id="KW-1185">Reference proteome</keyword>
<dbReference type="EMBL" id="NIDE01000014">
    <property type="protein sequence ID" value="OWK38600.1"/>
    <property type="molecule type" value="Genomic_DNA"/>
</dbReference>
<feature type="region of interest" description="Disordered" evidence="4">
    <location>
        <begin position="462"/>
        <end position="523"/>
    </location>
</feature>
<dbReference type="SUPFAM" id="SSF56436">
    <property type="entry name" value="C-type lectin-like"/>
    <property type="match status" value="1"/>
</dbReference>
<dbReference type="PROSITE" id="PS50011">
    <property type="entry name" value="PROTEIN_KINASE_DOM"/>
    <property type="match status" value="1"/>
</dbReference>
<dbReference type="AlphaFoldDB" id="A0A225DAJ2"/>
<dbReference type="InterPro" id="IPR005532">
    <property type="entry name" value="SUMF_dom"/>
</dbReference>
<dbReference type="Gene3D" id="3.90.1580.10">
    <property type="entry name" value="paralog of FGE (formylglycine-generating enzyme)"/>
    <property type="match status" value="1"/>
</dbReference>
<dbReference type="GO" id="GO:0004672">
    <property type="term" value="F:protein kinase activity"/>
    <property type="evidence" value="ECO:0007669"/>
    <property type="project" value="InterPro"/>
</dbReference>
<dbReference type="InterPro" id="IPR051043">
    <property type="entry name" value="Sulfatase_Mod_Factor_Kinase"/>
</dbReference>
<name>A0A225DAJ2_9BACT</name>
<dbReference type="GO" id="GO:0120147">
    <property type="term" value="F:formylglycine-generating oxidase activity"/>
    <property type="evidence" value="ECO:0007669"/>
    <property type="project" value="TreeGrafter"/>
</dbReference>
<feature type="binding site" evidence="3">
    <location>
        <position position="171"/>
    </location>
    <ligand>
        <name>ATP</name>
        <dbReference type="ChEBI" id="CHEBI:30616"/>
    </ligand>
</feature>
<dbReference type="PROSITE" id="PS00107">
    <property type="entry name" value="PROTEIN_KINASE_ATP"/>
    <property type="match status" value="1"/>
</dbReference>
<dbReference type="CDD" id="cd14014">
    <property type="entry name" value="STKc_PknB_like"/>
    <property type="match status" value="1"/>
</dbReference>
<keyword evidence="2 3" id="KW-0067">ATP-binding</keyword>
<evidence type="ECO:0000313" key="7">
    <source>
        <dbReference type="Proteomes" id="UP000214646"/>
    </source>
</evidence>
<dbReference type="InterPro" id="IPR000719">
    <property type="entry name" value="Prot_kinase_dom"/>
</dbReference>
<dbReference type="Pfam" id="PF00069">
    <property type="entry name" value="Pkinase"/>
    <property type="match status" value="1"/>
</dbReference>
<dbReference type="SMART" id="SM00220">
    <property type="entry name" value="S_TKc"/>
    <property type="match status" value="1"/>
</dbReference>
<feature type="compositionally biased region" description="Polar residues" evidence="4">
    <location>
        <begin position="484"/>
        <end position="509"/>
    </location>
</feature>
<dbReference type="PANTHER" id="PTHR23150:SF19">
    <property type="entry name" value="FORMYLGLYCINE-GENERATING ENZYME"/>
    <property type="match status" value="1"/>
</dbReference>